<accession>A0A1M4WEZ6</accession>
<protein>
    <recommendedName>
        <fullName evidence="3">Transposase</fullName>
    </recommendedName>
</protein>
<dbReference type="STRING" id="1302685.SAMN05444408_104156"/>
<keyword evidence="2" id="KW-1185">Reference proteome</keyword>
<dbReference type="Proteomes" id="UP000184236">
    <property type="component" value="Unassembled WGS sequence"/>
</dbReference>
<sequence length="104" mass="12109">MKTNTIKNTNVKTDNTFFLIKGVFSPEDAKEILSKIYSFKINYHNLNNWRSLERFGVDDENSQKRIPKLKNDKAKIEELIDAGKAKNRKIRINAEISISFCEKT</sequence>
<evidence type="ECO:0000313" key="1">
    <source>
        <dbReference type="EMBL" id="SHE79818.1"/>
    </source>
</evidence>
<gene>
    <name evidence="1" type="ORF">SAMN05444408_104156</name>
</gene>
<dbReference type="RefSeq" id="WP_072884172.1">
    <property type="nucleotide sequence ID" value="NZ_FQVO01000004.1"/>
</dbReference>
<proteinExistence type="predicted"/>
<dbReference type="EMBL" id="FQVO01000004">
    <property type="protein sequence ID" value="SHE79818.1"/>
    <property type="molecule type" value="Genomic_DNA"/>
</dbReference>
<name>A0A1M4WEZ6_9FLAO</name>
<organism evidence="1 2">
    <name type="scientific">Chryseobacterium takakiae</name>
    <dbReference type="NCBI Taxonomy" id="1302685"/>
    <lineage>
        <taxon>Bacteria</taxon>
        <taxon>Pseudomonadati</taxon>
        <taxon>Bacteroidota</taxon>
        <taxon>Flavobacteriia</taxon>
        <taxon>Flavobacteriales</taxon>
        <taxon>Weeksellaceae</taxon>
        <taxon>Chryseobacterium group</taxon>
        <taxon>Chryseobacterium</taxon>
    </lineage>
</organism>
<dbReference type="AlphaFoldDB" id="A0A1M4WEZ6"/>
<evidence type="ECO:0000313" key="2">
    <source>
        <dbReference type="Proteomes" id="UP000184236"/>
    </source>
</evidence>
<evidence type="ECO:0008006" key="3">
    <source>
        <dbReference type="Google" id="ProtNLM"/>
    </source>
</evidence>
<dbReference type="OrthoDB" id="680899at2"/>
<reference evidence="2" key="1">
    <citation type="submission" date="2016-11" db="EMBL/GenBank/DDBJ databases">
        <authorList>
            <person name="Varghese N."/>
            <person name="Submissions S."/>
        </authorList>
    </citation>
    <scope>NUCLEOTIDE SEQUENCE [LARGE SCALE GENOMIC DNA]</scope>
    <source>
        <strain evidence="2">DSM 26898</strain>
    </source>
</reference>